<keyword evidence="2" id="KW-1133">Transmembrane helix</keyword>
<gene>
    <name evidence="3" type="ORF">G6011_08000</name>
</gene>
<protein>
    <recommendedName>
        <fullName evidence="5">Tetraspanin Tsp3</fullName>
    </recommendedName>
</protein>
<proteinExistence type="predicted"/>
<dbReference type="Proteomes" id="UP001199106">
    <property type="component" value="Unassembled WGS sequence"/>
</dbReference>
<dbReference type="AlphaFoldDB" id="A0AAD4I6J7"/>
<dbReference type="EMBL" id="JAANER010000011">
    <property type="protein sequence ID" value="KAG9185456.1"/>
    <property type="molecule type" value="Genomic_DNA"/>
</dbReference>
<evidence type="ECO:0000256" key="1">
    <source>
        <dbReference type="SAM" id="MobiDB-lite"/>
    </source>
</evidence>
<feature type="compositionally biased region" description="Polar residues" evidence="1">
    <location>
        <begin position="295"/>
        <end position="307"/>
    </location>
</feature>
<evidence type="ECO:0000313" key="3">
    <source>
        <dbReference type="EMBL" id="KAG9185456.1"/>
    </source>
</evidence>
<feature type="region of interest" description="Disordered" evidence="1">
    <location>
        <begin position="283"/>
        <end position="307"/>
    </location>
</feature>
<evidence type="ECO:0000256" key="2">
    <source>
        <dbReference type="SAM" id="Phobius"/>
    </source>
</evidence>
<organism evidence="3 4">
    <name type="scientific">Alternaria panax</name>
    <dbReference type="NCBI Taxonomy" id="48097"/>
    <lineage>
        <taxon>Eukaryota</taxon>
        <taxon>Fungi</taxon>
        <taxon>Dikarya</taxon>
        <taxon>Ascomycota</taxon>
        <taxon>Pezizomycotina</taxon>
        <taxon>Dothideomycetes</taxon>
        <taxon>Pleosporomycetidae</taxon>
        <taxon>Pleosporales</taxon>
        <taxon>Pleosporineae</taxon>
        <taxon>Pleosporaceae</taxon>
        <taxon>Alternaria</taxon>
        <taxon>Alternaria sect. Panax</taxon>
    </lineage>
</organism>
<evidence type="ECO:0000313" key="4">
    <source>
        <dbReference type="Proteomes" id="UP001199106"/>
    </source>
</evidence>
<sequence>MPYTRKQVVTCLSVLYLVIATALAGWAASRANARSVPISDTLTGFTTALPVVSGLLLECGYDFTRRQERRQHLSRGEIQRPPLVIIANTLIFIYSTVVITLAGTHAAPPSGLNCGLRERWQTLFRKKDAGAIRQIQDAFECCGLANSRDMAWPFPDKTHKADACEVTYHGRMNGCLRAWKAEEQVIAGMLMSVVGMVFLWQLAIIAIPTQKESWLHRIAPDRISRMIADERNGDAEPRRAIDFIPGYSSNRYSDRIEDTGETEETEENGRDNVRAIEEGNRRLDGALPGHVGSGLQPSIENEWARNN</sequence>
<feature type="transmembrane region" description="Helical" evidence="2">
    <location>
        <begin position="43"/>
        <end position="63"/>
    </location>
</feature>
<accession>A0AAD4I6J7</accession>
<keyword evidence="2" id="KW-0812">Transmembrane</keyword>
<keyword evidence="4" id="KW-1185">Reference proteome</keyword>
<feature type="transmembrane region" description="Helical" evidence="2">
    <location>
        <begin position="83"/>
        <end position="103"/>
    </location>
</feature>
<reference evidence="3" key="1">
    <citation type="submission" date="2021-07" db="EMBL/GenBank/DDBJ databases">
        <title>Genome Resource of American Ginseng Black Spot Pathogen Alternaria panax.</title>
        <authorList>
            <person name="Qiu C."/>
            <person name="Wang W."/>
            <person name="Liu Z."/>
        </authorList>
    </citation>
    <scope>NUCLEOTIDE SEQUENCE</scope>
    <source>
        <strain evidence="3">BNCC115425</strain>
    </source>
</reference>
<comment type="caution">
    <text evidence="3">The sequence shown here is derived from an EMBL/GenBank/DDBJ whole genome shotgun (WGS) entry which is preliminary data.</text>
</comment>
<feature type="transmembrane region" description="Helical" evidence="2">
    <location>
        <begin position="186"/>
        <end position="207"/>
    </location>
</feature>
<name>A0AAD4I6J7_9PLEO</name>
<evidence type="ECO:0008006" key="5">
    <source>
        <dbReference type="Google" id="ProtNLM"/>
    </source>
</evidence>
<keyword evidence="2" id="KW-0472">Membrane</keyword>